<dbReference type="AlphaFoldDB" id="A0A2N6UJ37"/>
<feature type="transmembrane region" description="Helical" evidence="1">
    <location>
        <begin position="119"/>
        <end position="138"/>
    </location>
</feature>
<feature type="transmembrane region" description="Helical" evidence="1">
    <location>
        <begin position="216"/>
        <end position="239"/>
    </location>
</feature>
<accession>A0A2N6UJ37</accession>
<gene>
    <name evidence="2" type="ORF">CJ192_03110</name>
</gene>
<dbReference type="Pfam" id="PF12822">
    <property type="entry name" value="ECF_trnsprt"/>
    <property type="match status" value="2"/>
</dbReference>
<sequence length="245" mass="26774">MNNKEKTRKMVTVAMLGAITIVLGLTPMGYIPLGLINITTMHIPVIIAAILEGPLVGGLVGFIFGLSSIANAMLRPGPISFVFYNPIVSVLPRILIGVFAGLTFKGLKDKNNEKIRKISLILWTILTGFLIYLVFYNFTNNAKVYQIVLSIIITIIAISMLFLTYKNKNSNLSVSIASFVGTMTNTLFVMGFIYLFYAEKYVKALGISVDAARSTIFGAIITNGLPEAIMSIVLVSAIVRAVRRK</sequence>
<protein>
    <submittedName>
        <fullName evidence="2">ECF transporter S component</fullName>
    </submittedName>
</protein>
<feature type="transmembrane region" description="Helical" evidence="1">
    <location>
        <begin position="45"/>
        <end position="70"/>
    </location>
</feature>
<dbReference type="Proteomes" id="UP000235658">
    <property type="component" value="Unassembled WGS sequence"/>
</dbReference>
<dbReference type="EMBL" id="PNHP01000002">
    <property type="protein sequence ID" value="PMC81760.1"/>
    <property type="molecule type" value="Genomic_DNA"/>
</dbReference>
<keyword evidence="1" id="KW-0812">Transmembrane</keyword>
<feature type="transmembrane region" description="Helical" evidence="1">
    <location>
        <begin position="12"/>
        <end position="33"/>
    </location>
</feature>
<evidence type="ECO:0000313" key="3">
    <source>
        <dbReference type="Proteomes" id="UP000235658"/>
    </source>
</evidence>
<dbReference type="RefSeq" id="WP_102197734.1">
    <property type="nucleotide sequence ID" value="NZ_JAHAHW010000022.1"/>
</dbReference>
<evidence type="ECO:0000313" key="2">
    <source>
        <dbReference type="EMBL" id="PMC81760.1"/>
    </source>
</evidence>
<reference evidence="2 3" key="1">
    <citation type="submission" date="2017-09" db="EMBL/GenBank/DDBJ databases">
        <title>Bacterial strain isolated from the female urinary microbiota.</title>
        <authorList>
            <person name="Thomas-White K."/>
            <person name="Kumar N."/>
            <person name="Forster S."/>
            <person name="Putonti C."/>
            <person name="Lawley T."/>
            <person name="Wolfe A.J."/>
        </authorList>
    </citation>
    <scope>NUCLEOTIDE SEQUENCE [LARGE SCALE GENOMIC DNA]</scope>
    <source>
        <strain evidence="2 3">UMB0204</strain>
    </source>
</reference>
<proteinExistence type="predicted"/>
<feature type="transmembrane region" description="Helical" evidence="1">
    <location>
        <begin position="90"/>
        <end position="107"/>
    </location>
</feature>
<dbReference type="GO" id="GO:0022857">
    <property type="term" value="F:transmembrane transporter activity"/>
    <property type="evidence" value="ECO:0007669"/>
    <property type="project" value="InterPro"/>
</dbReference>
<feature type="transmembrane region" description="Helical" evidence="1">
    <location>
        <begin position="144"/>
        <end position="165"/>
    </location>
</feature>
<feature type="transmembrane region" description="Helical" evidence="1">
    <location>
        <begin position="172"/>
        <end position="196"/>
    </location>
</feature>
<dbReference type="InterPro" id="IPR024529">
    <property type="entry name" value="ECF_trnsprt_substrate-spec"/>
</dbReference>
<keyword evidence="1" id="KW-1133">Transmembrane helix</keyword>
<name>A0A2N6UJ37_9FIRM</name>
<dbReference type="GeneID" id="84578172"/>
<keyword evidence="1" id="KW-0472">Membrane</keyword>
<comment type="caution">
    <text evidence="2">The sequence shown here is derived from an EMBL/GenBank/DDBJ whole genome shotgun (WGS) entry which is preliminary data.</text>
</comment>
<dbReference type="Gene3D" id="1.10.1760.20">
    <property type="match status" value="1"/>
</dbReference>
<organism evidence="2 3">
    <name type="scientific">Anaerococcus hydrogenalis</name>
    <dbReference type="NCBI Taxonomy" id="33029"/>
    <lineage>
        <taxon>Bacteria</taxon>
        <taxon>Bacillati</taxon>
        <taxon>Bacillota</taxon>
        <taxon>Tissierellia</taxon>
        <taxon>Tissierellales</taxon>
        <taxon>Peptoniphilaceae</taxon>
        <taxon>Anaerococcus</taxon>
    </lineage>
</organism>
<evidence type="ECO:0000256" key="1">
    <source>
        <dbReference type="SAM" id="Phobius"/>
    </source>
</evidence>